<gene>
    <name evidence="1" type="ORF">AMON00008_LOCUS44819</name>
    <name evidence="2" type="ORF">AMON00008_LOCUS44820</name>
</gene>
<sequence length="439" mass="49703">MGYLALPHEQWPHQPHPIYQQEVGHPLASQQQLLPAQEASPGVSSNGKWFALCATMVACASGAGLVATMPGGFQGLLTSARAMISGGWAPVKELGPTSAIAWAEHGAGPEEFDCEVGYATWQESWSDSQQEWCCREYGRGCPPVNTSQYTSFCNAEYNRLTDYAEGWTEGKQEFCCQHFKRMCSQPRVMSFYMYRAQSDKSYPMENVNMADLPGVMWYLHNEVVVSTPRKFNITRILRYKVTVRNTQDLYMATRRQFGSYVAFDGAMCTVPDCDNIWMRYGFVVGCQSLNVSMQNYVPFSQVGCEPPRCRPGSWYSLPGPCPSKHFSNKSSSCRSMMPGGACTVGEKWGQECTYWTEPAGEIRLDDVVGIKNYTKLRYNRSFYEYNVTSDRGRNFSWWNGRHDQANCSWRMEQVKALFETLYPTTDPELRDSEPPPCTT</sequence>
<accession>A0A6T1IKS3</accession>
<organism evidence="2">
    <name type="scientific">Alexandrium monilatum</name>
    <dbReference type="NCBI Taxonomy" id="311494"/>
    <lineage>
        <taxon>Eukaryota</taxon>
        <taxon>Sar</taxon>
        <taxon>Alveolata</taxon>
        <taxon>Dinophyceae</taxon>
        <taxon>Gonyaulacales</taxon>
        <taxon>Pyrocystaceae</taxon>
        <taxon>Alexandrium</taxon>
    </lineage>
</organism>
<proteinExistence type="predicted"/>
<dbReference type="EMBL" id="HBNR01063489">
    <property type="protein sequence ID" value="CAE4634112.1"/>
    <property type="molecule type" value="Transcribed_RNA"/>
</dbReference>
<evidence type="ECO:0000313" key="2">
    <source>
        <dbReference type="EMBL" id="CAE4634112.1"/>
    </source>
</evidence>
<dbReference type="AlphaFoldDB" id="A0A6T1IKS3"/>
<evidence type="ECO:0000313" key="1">
    <source>
        <dbReference type="EMBL" id="CAE4634110.1"/>
    </source>
</evidence>
<dbReference type="EMBL" id="HBNR01063488">
    <property type="protein sequence ID" value="CAE4634110.1"/>
    <property type="molecule type" value="Transcribed_RNA"/>
</dbReference>
<reference evidence="2" key="1">
    <citation type="submission" date="2021-01" db="EMBL/GenBank/DDBJ databases">
        <authorList>
            <person name="Corre E."/>
            <person name="Pelletier E."/>
            <person name="Niang G."/>
            <person name="Scheremetjew M."/>
            <person name="Finn R."/>
            <person name="Kale V."/>
            <person name="Holt S."/>
            <person name="Cochrane G."/>
            <person name="Meng A."/>
            <person name="Brown T."/>
            <person name="Cohen L."/>
        </authorList>
    </citation>
    <scope>NUCLEOTIDE SEQUENCE</scope>
    <source>
        <strain evidence="2">CCMP3105</strain>
    </source>
</reference>
<protein>
    <submittedName>
        <fullName evidence="2">Uncharacterized protein</fullName>
    </submittedName>
</protein>
<name>A0A6T1IKS3_9DINO</name>